<dbReference type="HOGENOM" id="CLU_3350989_0_0_1"/>
<dbReference type="Proteomes" id="UP000008177">
    <property type="component" value="Unplaced contigs"/>
</dbReference>
<reference evidence="3" key="1">
    <citation type="journal article" date="2011" name="PLoS Genet.">
        <title>Genomic analysis of the necrotrophic fungal pathogens Sclerotinia sclerotiorum and Botrytis cinerea.</title>
        <authorList>
            <person name="Amselem J."/>
            <person name="Cuomo C.A."/>
            <person name="van Kan J.A."/>
            <person name="Viaud M."/>
            <person name="Benito E.P."/>
            <person name="Couloux A."/>
            <person name="Coutinho P.M."/>
            <person name="de Vries R.P."/>
            <person name="Dyer P.S."/>
            <person name="Fillinger S."/>
            <person name="Fournier E."/>
            <person name="Gout L."/>
            <person name="Hahn M."/>
            <person name="Kohn L."/>
            <person name="Lapalu N."/>
            <person name="Plummer K.M."/>
            <person name="Pradier J.M."/>
            <person name="Quevillon E."/>
            <person name="Sharon A."/>
            <person name="Simon A."/>
            <person name="ten Have A."/>
            <person name="Tudzynski B."/>
            <person name="Tudzynski P."/>
            <person name="Wincker P."/>
            <person name="Andrew M."/>
            <person name="Anthouard V."/>
            <person name="Beever R.E."/>
            <person name="Beffa R."/>
            <person name="Benoit I."/>
            <person name="Bouzid O."/>
            <person name="Brault B."/>
            <person name="Chen Z."/>
            <person name="Choquer M."/>
            <person name="Collemare J."/>
            <person name="Cotton P."/>
            <person name="Danchin E.G."/>
            <person name="Da Silva C."/>
            <person name="Gautier A."/>
            <person name="Giraud C."/>
            <person name="Giraud T."/>
            <person name="Gonzalez C."/>
            <person name="Grossetete S."/>
            <person name="Guldener U."/>
            <person name="Henrissat B."/>
            <person name="Howlett B.J."/>
            <person name="Kodira C."/>
            <person name="Kretschmer M."/>
            <person name="Lappartient A."/>
            <person name="Leroch M."/>
            <person name="Levis C."/>
            <person name="Mauceli E."/>
            <person name="Neuveglise C."/>
            <person name="Oeser B."/>
            <person name="Pearson M."/>
            <person name="Poulain J."/>
            <person name="Poussereau N."/>
            <person name="Quesneville H."/>
            <person name="Rascle C."/>
            <person name="Schumacher J."/>
            <person name="Segurens B."/>
            <person name="Sexton A."/>
            <person name="Silva E."/>
            <person name="Sirven C."/>
            <person name="Soanes D.M."/>
            <person name="Talbot N.J."/>
            <person name="Templeton M."/>
            <person name="Yandava C."/>
            <person name="Yarden O."/>
            <person name="Zeng Q."/>
            <person name="Rollins J.A."/>
            <person name="Lebrun M.H."/>
            <person name="Dickman M."/>
        </authorList>
    </citation>
    <scope>NUCLEOTIDE SEQUENCE [LARGE SCALE GENOMIC DNA]</scope>
    <source>
        <strain evidence="3">T4</strain>
    </source>
</reference>
<dbReference type="AlphaFoldDB" id="G2YNA6"/>
<dbReference type="EMBL" id="FQ790346">
    <property type="protein sequence ID" value="CCD53104.1"/>
    <property type="molecule type" value="Genomic_DNA"/>
</dbReference>
<organism evidence="2 3">
    <name type="scientific">Botryotinia fuckeliana (strain T4)</name>
    <name type="common">Noble rot fungus</name>
    <name type="synonym">Botrytis cinerea</name>
    <dbReference type="NCBI Taxonomy" id="999810"/>
    <lineage>
        <taxon>Eukaryota</taxon>
        <taxon>Fungi</taxon>
        <taxon>Dikarya</taxon>
        <taxon>Ascomycota</taxon>
        <taxon>Pezizomycotina</taxon>
        <taxon>Leotiomycetes</taxon>
        <taxon>Helotiales</taxon>
        <taxon>Sclerotiniaceae</taxon>
        <taxon>Botrytis</taxon>
    </lineage>
</organism>
<feature type="compositionally biased region" description="Basic and acidic residues" evidence="1">
    <location>
        <begin position="1"/>
        <end position="12"/>
    </location>
</feature>
<dbReference type="InParanoid" id="G2YNA6"/>
<accession>G2YNA6</accession>
<protein>
    <submittedName>
        <fullName evidence="2">Uncharacterized protein</fullName>
    </submittedName>
</protein>
<gene>
    <name evidence="2" type="ORF">BofuT4_uP121230.1</name>
</gene>
<feature type="region of interest" description="Disordered" evidence="1">
    <location>
        <begin position="1"/>
        <end position="37"/>
    </location>
</feature>
<sequence length="37" mass="4098">MSDRFSIRDKGLRQLNPWPSSRAGPGSPRLSKCVPVT</sequence>
<evidence type="ECO:0000313" key="2">
    <source>
        <dbReference type="EMBL" id="CCD53104.1"/>
    </source>
</evidence>
<proteinExistence type="predicted"/>
<evidence type="ECO:0000256" key="1">
    <source>
        <dbReference type="SAM" id="MobiDB-lite"/>
    </source>
</evidence>
<evidence type="ECO:0000313" key="3">
    <source>
        <dbReference type="Proteomes" id="UP000008177"/>
    </source>
</evidence>
<name>G2YNA6_BOTF4</name>